<evidence type="ECO:0000256" key="6">
    <source>
        <dbReference type="ARBA" id="ARBA00022989"/>
    </source>
</evidence>
<comment type="caution">
    <text evidence="9">The sequence shown here is derived from an EMBL/GenBank/DDBJ whole genome shotgun (WGS) entry which is preliminary data.</text>
</comment>
<keyword evidence="4" id="KW-1003">Cell membrane</keyword>
<feature type="transmembrane region" description="Helical" evidence="8">
    <location>
        <begin position="100"/>
        <end position="119"/>
    </location>
</feature>
<dbReference type="InterPro" id="IPR044644">
    <property type="entry name" value="DinF-like"/>
</dbReference>
<dbReference type="Pfam" id="PF01554">
    <property type="entry name" value="MatE"/>
    <property type="match status" value="2"/>
</dbReference>
<keyword evidence="10" id="KW-1185">Reference proteome</keyword>
<proteinExistence type="inferred from homology"/>
<comment type="subcellular location">
    <subcellularLocation>
        <location evidence="1">Cell membrane</location>
        <topology evidence="1">Multi-pass membrane protein</topology>
    </subcellularLocation>
</comment>
<evidence type="ECO:0000256" key="1">
    <source>
        <dbReference type="ARBA" id="ARBA00004651"/>
    </source>
</evidence>
<dbReference type="PANTHER" id="PTHR42893:SF46">
    <property type="entry name" value="PROTEIN DETOXIFICATION 44, CHLOROPLASTIC"/>
    <property type="match status" value="1"/>
</dbReference>
<feature type="transmembrane region" description="Helical" evidence="8">
    <location>
        <begin position="170"/>
        <end position="191"/>
    </location>
</feature>
<dbReference type="InterPro" id="IPR048279">
    <property type="entry name" value="MdtK-like"/>
</dbReference>
<evidence type="ECO:0000256" key="4">
    <source>
        <dbReference type="ARBA" id="ARBA00022475"/>
    </source>
</evidence>
<keyword evidence="5 8" id="KW-0812">Transmembrane</keyword>
<keyword evidence="3" id="KW-0813">Transport</keyword>
<evidence type="ECO:0000313" key="10">
    <source>
        <dbReference type="Proteomes" id="UP000238083"/>
    </source>
</evidence>
<feature type="transmembrane region" description="Helical" evidence="8">
    <location>
        <begin position="243"/>
        <end position="264"/>
    </location>
</feature>
<feature type="transmembrane region" description="Helical" evidence="8">
    <location>
        <begin position="386"/>
        <end position="409"/>
    </location>
</feature>
<keyword evidence="6 8" id="KW-1133">Transmembrane helix</keyword>
<evidence type="ECO:0000313" key="9">
    <source>
        <dbReference type="EMBL" id="PRY10794.1"/>
    </source>
</evidence>
<feature type="transmembrane region" description="Helical" evidence="8">
    <location>
        <begin position="354"/>
        <end position="374"/>
    </location>
</feature>
<feature type="transmembrane region" description="Helical" evidence="8">
    <location>
        <begin position="276"/>
        <end position="300"/>
    </location>
</feature>
<feature type="transmembrane region" description="Helical" evidence="8">
    <location>
        <begin position="415"/>
        <end position="436"/>
    </location>
</feature>
<dbReference type="CDD" id="cd13136">
    <property type="entry name" value="MATE_DinF_like"/>
    <property type="match status" value="1"/>
</dbReference>
<dbReference type="NCBIfam" id="TIGR00797">
    <property type="entry name" value="matE"/>
    <property type="match status" value="1"/>
</dbReference>
<name>A0A2T0QXW3_9ACTN</name>
<feature type="transmembrane region" description="Helical" evidence="8">
    <location>
        <begin position="321"/>
        <end position="342"/>
    </location>
</feature>
<accession>A0A2T0QXW3</accession>
<evidence type="ECO:0000256" key="5">
    <source>
        <dbReference type="ARBA" id="ARBA00022692"/>
    </source>
</evidence>
<organism evidence="9 10">
    <name type="scientific">Kineococcus rhizosphaerae</name>
    <dbReference type="NCBI Taxonomy" id="559628"/>
    <lineage>
        <taxon>Bacteria</taxon>
        <taxon>Bacillati</taxon>
        <taxon>Actinomycetota</taxon>
        <taxon>Actinomycetes</taxon>
        <taxon>Kineosporiales</taxon>
        <taxon>Kineosporiaceae</taxon>
        <taxon>Kineococcus</taxon>
    </lineage>
</organism>
<protein>
    <submittedName>
        <fullName evidence="9">Putative MATE family efflux protein</fullName>
    </submittedName>
</protein>
<feature type="transmembrane region" description="Helical" evidence="8">
    <location>
        <begin position="20"/>
        <end position="40"/>
    </location>
</feature>
<reference evidence="9 10" key="1">
    <citation type="submission" date="2018-03" db="EMBL/GenBank/DDBJ databases">
        <title>Genomic Encyclopedia of Archaeal and Bacterial Type Strains, Phase II (KMG-II): from individual species to whole genera.</title>
        <authorList>
            <person name="Goeker M."/>
        </authorList>
    </citation>
    <scope>NUCLEOTIDE SEQUENCE [LARGE SCALE GENOMIC DNA]</scope>
    <source>
        <strain evidence="9 10">DSM 19711</strain>
    </source>
</reference>
<dbReference type="InterPro" id="IPR002528">
    <property type="entry name" value="MATE_fam"/>
</dbReference>
<dbReference type="GO" id="GO:0042910">
    <property type="term" value="F:xenobiotic transmembrane transporter activity"/>
    <property type="evidence" value="ECO:0007669"/>
    <property type="project" value="InterPro"/>
</dbReference>
<feature type="transmembrane region" description="Helical" evidence="8">
    <location>
        <begin position="139"/>
        <end position="163"/>
    </location>
</feature>
<feature type="transmembrane region" description="Helical" evidence="8">
    <location>
        <begin position="52"/>
        <end position="75"/>
    </location>
</feature>
<dbReference type="GO" id="GO:0005886">
    <property type="term" value="C:plasma membrane"/>
    <property type="evidence" value="ECO:0007669"/>
    <property type="project" value="UniProtKB-SubCell"/>
</dbReference>
<dbReference type="EMBL" id="PVZF01000015">
    <property type="protein sequence ID" value="PRY10794.1"/>
    <property type="molecule type" value="Genomic_DNA"/>
</dbReference>
<evidence type="ECO:0000256" key="2">
    <source>
        <dbReference type="ARBA" id="ARBA00010199"/>
    </source>
</evidence>
<sequence>MRFGNALPGRLKVTARDAEVLRLAVPALGALVAEPLFLLADSAIVGRLGTLPLAGLGIAGAALGTAVSVFVFLAYGTTANVARRVGAGDRRGALSQGVDGVWLALALGIVVALALRLASGPVVDLLGVSAAARPYALTYLHWSLPGLPGMLVVLAATGVLRGLLDTRTPLVVAAAGAVLNTGLNLLLVHGLGWGIAGSAVGTATTQVLMALALAVVVARGVVRAGARVRPHPVGVLRNARDGVPLLVRTVTLRVAALVTTYVAASRGDAGIAAHQVAITVWTTTALALDALAIAAQALVGRALGAGDVAGVRATIRRTAQWGVGVGALLGVLVGVGSPWIAAVFAPGADVRSHLGAALVVLAVCLPVAGWVFVLDGVLIGAGDGRYLAGAGIVALLVYLPAALAVLAWAPAGRAGLVWLWIAFAGLYSLARLVTLVRRERQDAWMVTGVPDGL</sequence>
<dbReference type="AlphaFoldDB" id="A0A2T0QXW3"/>
<keyword evidence="7 8" id="KW-0472">Membrane</keyword>
<evidence type="ECO:0000256" key="7">
    <source>
        <dbReference type="ARBA" id="ARBA00023136"/>
    </source>
</evidence>
<evidence type="ECO:0000256" key="3">
    <source>
        <dbReference type="ARBA" id="ARBA00022448"/>
    </source>
</evidence>
<comment type="similarity">
    <text evidence="2">Belongs to the multi antimicrobial extrusion (MATE) (TC 2.A.66.1) family.</text>
</comment>
<dbReference type="PIRSF" id="PIRSF006603">
    <property type="entry name" value="DinF"/>
    <property type="match status" value="1"/>
</dbReference>
<feature type="transmembrane region" description="Helical" evidence="8">
    <location>
        <begin position="203"/>
        <end position="222"/>
    </location>
</feature>
<dbReference type="PANTHER" id="PTHR42893">
    <property type="entry name" value="PROTEIN DETOXIFICATION 44, CHLOROPLASTIC-RELATED"/>
    <property type="match status" value="1"/>
</dbReference>
<dbReference type="GO" id="GO:0015297">
    <property type="term" value="F:antiporter activity"/>
    <property type="evidence" value="ECO:0007669"/>
    <property type="project" value="InterPro"/>
</dbReference>
<gene>
    <name evidence="9" type="ORF">CLV37_11558</name>
</gene>
<evidence type="ECO:0000256" key="8">
    <source>
        <dbReference type="SAM" id="Phobius"/>
    </source>
</evidence>
<dbReference type="Proteomes" id="UP000238083">
    <property type="component" value="Unassembled WGS sequence"/>
</dbReference>